<keyword evidence="4 5" id="KW-0472">Membrane</keyword>
<dbReference type="GO" id="GO:0055085">
    <property type="term" value="P:transmembrane transport"/>
    <property type="evidence" value="ECO:0007669"/>
    <property type="project" value="InterPro"/>
</dbReference>
<evidence type="ECO:0000256" key="2">
    <source>
        <dbReference type="ARBA" id="ARBA00022692"/>
    </source>
</evidence>
<proteinExistence type="predicted"/>
<protein>
    <submittedName>
        <fullName evidence="7">TonB family protein</fullName>
    </submittedName>
</protein>
<dbReference type="Gene3D" id="3.30.1150.10">
    <property type="match status" value="1"/>
</dbReference>
<dbReference type="SUPFAM" id="SSF74653">
    <property type="entry name" value="TolA/TonB C-terminal domain"/>
    <property type="match status" value="1"/>
</dbReference>
<dbReference type="GO" id="GO:0016020">
    <property type="term" value="C:membrane"/>
    <property type="evidence" value="ECO:0007669"/>
    <property type="project" value="UniProtKB-SubCell"/>
</dbReference>
<gene>
    <name evidence="7" type="ORF">FYC62_13270</name>
</gene>
<accession>A0A5C0VK72</accession>
<dbReference type="NCBIfam" id="TIGR01352">
    <property type="entry name" value="tonB_Cterm"/>
    <property type="match status" value="1"/>
</dbReference>
<evidence type="ECO:0000313" key="7">
    <source>
        <dbReference type="EMBL" id="QEK52517.1"/>
    </source>
</evidence>
<dbReference type="AlphaFoldDB" id="A0A5C0VK72"/>
<evidence type="ECO:0000259" key="6">
    <source>
        <dbReference type="Pfam" id="PF03544"/>
    </source>
</evidence>
<comment type="subcellular location">
    <subcellularLocation>
        <location evidence="1">Membrane</location>
        <topology evidence="1">Single-pass membrane protein</topology>
    </subcellularLocation>
</comment>
<organism evidence="7 8">
    <name type="scientific">Pedobacter aquae</name>
    <dbReference type="NCBI Taxonomy" id="2605747"/>
    <lineage>
        <taxon>Bacteria</taxon>
        <taxon>Pseudomonadati</taxon>
        <taxon>Bacteroidota</taxon>
        <taxon>Sphingobacteriia</taxon>
        <taxon>Sphingobacteriales</taxon>
        <taxon>Sphingobacteriaceae</taxon>
        <taxon>Pedobacter</taxon>
    </lineage>
</organism>
<dbReference type="InterPro" id="IPR037682">
    <property type="entry name" value="TonB_C"/>
</dbReference>
<dbReference type="InterPro" id="IPR006260">
    <property type="entry name" value="TonB/TolA_C"/>
</dbReference>
<dbReference type="RefSeq" id="WP_149075285.1">
    <property type="nucleotide sequence ID" value="NZ_CP043329.1"/>
</dbReference>
<dbReference type="Pfam" id="PF13715">
    <property type="entry name" value="CarbopepD_reg_2"/>
    <property type="match status" value="1"/>
</dbReference>
<keyword evidence="2 5" id="KW-0812">Transmembrane</keyword>
<keyword evidence="8" id="KW-1185">Reference proteome</keyword>
<evidence type="ECO:0000256" key="5">
    <source>
        <dbReference type="SAM" id="Phobius"/>
    </source>
</evidence>
<dbReference type="Proteomes" id="UP000323653">
    <property type="component" value="Chromosome"/>
</dbReference>
<evidence type="ECO:0000313" key="8">
    <source>
        <dbReference type="Proteomes" id="UP000323653"/>
    </source>
</evidence>
<evidence type="ECO:0000256" key="3">
    <source>
        <dbReference type="ARBA" id="ARBA00022989"/>
    </source>
</evidence>
<feature type="transmembrane region" description="Helical" evidence="5">
    <location>
        <begin position="75"/>
        <end position="98"/>
    </location>
</feature>
<dbReference type="SUPFAM" id="SSF49464">
    <property type="entry name" value="Carboxypeptidase regulatory domain-like"/>
    <property type="match status" value="1"/>
</dbReference>
<evidence type="ECO:0000256" key="1">
    <source>
        <dbReference type="ARBA" id="ARBA00004167"/>
    </source>
</evidence>
<dbReference type="Gene3D" id="2.60.40.1120">
    <property type="entry name" value="Carboxypeptidase-like, regulatory domain"/>
    <property type="match status" value="1"/>
</dbReference>
<sequence length="407" mass="44620">MNKQLTDIELIQKYHLNELDSRSMQQLEQRALDDPFLADALDGFQNHPLQAKEIADLNERLEQSIEKHQRKQKFLGAYTSWAIAASVVLLIGFVSIYLNQPIENTAIRMKDVPEITKVPQGEKEEDNILNGDAQTLKEDENFKIIEESPAVVTTIKKPKSKFSEQGIAEPIPLEATQKKDTLDLDEVIVIGYGTVAKRDITGAVATLSGRAAGVAIQNPESATLSKTASGAKVSGKVVDENGLPLPGVQITNQQTKEVALSNAEGEFSIAATQGQTLNSSYLGFLDEDVKLANQNKVNFTLKEDEKSLSEVVVVGYGSKINKIAGPVKGWVDFRKYIKANNKLAGSRGAVAVQFTIMPNGELKDFNILKSLNKLADAKAIELIKNYSSWQGSSNGKPETFKVSIRFN</sequence>
<dbReference type="Pfam" id="PF03544">
    <property type="entry name" value="TonB_C"/>
    <property type="match status" value="1"/>
</dbReference>
<evidence type="ECO:0000256" key="4">
    <source>
        <dbReference type="ARBA" id="ARBA00023136"/>
    </source>
</evidence>
<keyword evidence="3 5" id="KW-1133">Transmembrane helix</keyword>
<dbReference type="KEGG" id="pej:FYC62_13270"/>
<dbReference type="EMBL" id="CP043329">
    <property type="protein sequence ID" value="QEK52517.1"/>
    <property type="molecule type" value="Genomic_DNA"/>
</dbReference>
<feature type="domain" description="TonB C-terminal" evidence="6">
    <location>
        <begin position="343"/>
        <end position="407"/>
    </location>
</feature>
<dbReference type="InterPro" id="IPR008969">
    <property type="entry name" value="CarboxyPept-like_regulatory"/>
</dbReference>
<name>A0A5C0VK72_9SPHI</name>
<reference evidence="7 8" key="1">
    <citation type="submission" date="2019-08" db="EMBL/GenBank/DDBJ databases">
        <title>Pedobacter sp. nov., isolated from Han river, South Korea.</title>
        <authorList>
            <person name="Lee D.-H."/>
            <person name="Kim Y.-S."/>
            <person name="Hwang E.-M."/>
            <person name="Le Tran T.C."/>
            <person name="Cha C.-J."/>
        </authorList>
    </citation>
    <scope>NUCLEOTIDE SEQUENCE [LARGE SCALE GENOMIC DNA]</scope>
    <source>
        <strain evidence="7 8">CJ43</strain>
    </source>
</reference>